<accession>A0A195BW07</accession>
<keyword evidence="2" id="KW-1185">Reference proteome</keyword>
<dbReference type="Proteomes" id="UP000078540">
    <property type="component" value="Unassembled WGS sequence"/>
</dbReference>
<gene>
    <name evidence="1" type="ORF">ALC53_00357</name>
</gene>
<reference evidence="1 2" key="1">
    <citation type="submission" date="2015-09" db="EMBL/GenBank/DDBJ databases">
        <title>Atta colombica WGS genome.</title>
        <authorList>
            <person name="Nygaard S."/>
            <person name="Hu H."/>
            <person name="Boomsma J."/>
            <person name="Zhang G."/>
        </authorList>
    </citation>
    <scope>NUCLEOTIDE SEQUENCE [LARGE SCALE GENOMIC DNA]</scope>
    <source>
        <strain evidence="1">Treedump-2</strain>
        <tissue evidence="1">Whole body</tissue>
    </source>
</reference>
<dbReference type="EMBL" id="KQ976396">
    <property type="protein sequence ID" value="KYM92819.1"/>
    <property type="molecule type" value="Genomic_DNA"/>
</dbReference>
<proteinExistence type="predicted"/>
<sequence>MTLVQVYKENVLADQSILIEDTCLLNIKRVWSNAIIEIPKIYLKYIRKISSIR</sequence>
<protein>
    <submittedName>
        <fullName evidence="1">Uncharacterized protein</fullName>
    </submittedName>
</protein>
<dbReference type="AlphaFoldDB" id="A0A195BW07"/>
<organism evidence="1 2">
    <name type="scientific">Atta colombica</name>
    <dbReference type="NCBI Taxonomy" id="520822"/>
    <lineage>
        <taxon>Eukaryota</taxon>
        <taxon>Metazoa</taxon>
        <taxon>Ecdysozoa</taxon>
        <taxon>Arthropoda</taxon>
        <taxon>Hexapoda</taxon>
        <taxon>Insecta</taxon>
        <taxon>Pterygota</taxon>
        <taxon>Neoptera</taxon>
        <taxon>Endopterygota</taxon>
        <taxon>Hymenoptera</taxon>
        <taxon>Apocrita</taxon>
        <taxon>Aculeata</taxon>
        <taxon>Formicoidea</taxon>
        <taxon>Formicidae</taxon>
        <taxon>Myrmicinae</taxon>
        <taxon>Atta</taxon>
    </lineage>
</organism>
<evidence type="ECO:0000313" key="1">
    <source>
        <dbReference type="EMBL" id="KYM92819.1"/>
    </source>
</evidence>
<name>A0A195BW07_9HYME</name>
<evidence type="ECO:0000313" key="2">
    <source>
        <dbReference type="Proteomes" id="UP000078540"/>
    </source>
</evidence>